<keyword evidence="2" id="KW-0472">Membrane</keyword>
<keyword evidence="4" id="KW-1185">Reference proteome</keyword>
<feature type="region of interest" description="Disordered" evidence="1">
    <location>
        <begin position="469"/>
        <end position="501"/>
    </location>
</feature>
<evidence type="ECO:0000256" key="2">
    <source>
        <dbReference type="SAM" id="Phobius"/>
    </source>
</evidence>
<proteinExistence type="predicted"/>
<dbReference type="AlphaFoldDB" id="A0ABD4T1I2"/>
<reference evidence="3 4" key="1">
    <citation type="journal article" date="2015" name="Genome Announc.">
        <title>Draft Genome Sequence of Filamentous Marine Cyanobacterium Lyngbya confervoides Strain BDU141951.</title>
        <authorList>
            <person name="Chandrababunaidu M.M."/>
            <person name="Sen D."/>
            <person name="Tripathy S."/>
        </authorList>
    </citation>
    <scope>NUCLEOTIDE SEQUENCE [LARGE SCALE GENOMIC DNA]</scope>
    <source>
        <strain evidence="3 4">BDU141951</strain>
    </source>
</reference>
<evidence type="ECO:0008006" key="5">
    <source>
        <dbReference type="Google" id="ProtNLM"/>
    </source>
</evidence>
<feature type="transmembrane region" description="Helical" evidence="2">
    <location>
        <begin position="105"/>
        <end position="123"/>
    </location>
</feature>
<keyword evidence="2" id="KW-1133">Transmembrane helix</keyword>
<evidence type="ECO:0000313" key="3">
    <source>
        <dbReference type="EMBL" id="MCM1982626.1"/>
    </source>
</evidence>
<feature type="compositionally biased region" description="Basic and acidic residues" evidence="1">
    <location>
        <begin position="476"/>
        <end position="485"/>
    </location>
</feature>
<gene>
    <name evidence="3" type="ORF">QQ91_0007285</name>
</gene>
<dbReference type="EMBL" id="JTHE03000044">
    <property type="protein sequence ID" value="MCM1982626.1"/>
    <property type="molecule type" value="Genomic_DNA"/>
</dbReference>
<dbReference type="RefSeq" id="WP_166274505.1">
    <property type="nucleotide sequence ID" value="NZ_JTHE03000044.1"/>
</dbReference>
<feature type="transmembrane region" description="Helical" evidence="2">
    <location>
        <begin position="73"/>
        <end position="93"/>
    </location>
</feature>
<sequence length="700" mass="76629">MQLVFALLAGLVIAVMLQVVLTSLGIALGLTVLNLGPASDPPMDSQGDDSSAQDPAKNPSRASPAKPLPVTHMLGGGIALSLSIVLFLSALAGTEFSQIPEPRRGLVWGLMVWATYWLLLFWLSSTTFAWVTESLVGAAVGGSRLLVSTIGRQWGPEPENSAEDQTLDRLVTEVSKLAQQQAQFPSLLAHQRQDLLRDLCERTSLSAEQVDRVIHEVISRTQGDLPPVEASQPQSSQGLAGVRQVLAQALESLDLPSWKTLLRNAIQSQDGSDWDLETLWHQVQTLPIPGREDLDVIEQDVQTYLRHAPSWALRPEILQSEFYDCLYDPQADPQVLQGQILQIGRDRLGAWLQARQDLSSDQIETLLEALIEVRDAVIATVTPPHLDTPIEPIQTRLLAYCRYTNREALSAAAMAQKVQAQLEAQEGLGRSLPPVDQALDLPALRAALSKRKGLSNRQRQALMDSLTAAWPAPQAADRREPKPDQGDLNSPDSPPANQPRPWLVRTLQSSEDVLHYLQRQLNHYLRFQDKSALNPAQMAQDLGQILQRLLGPLVTKLPDPAALQGLEESWQQALEARSDLSSLDREAIRSGFQSAWQTALAGTENTLRSLETSIKEGLATAREALANGDTPLEQVRQQVVDQIVSIQAQLAAQAQDLALDLQQQAEAAKRQVQIAAWWLLGSLLLSGASAAIAGWLAVLY</sequence>
<feature type="region of interest" description="Disordered" evidence="1">
    <location>
        <begin position="40"/>
        <end position="67"/>
    </location>
</feature>
<comment type="caution">
    <text evidence="3">The sequence shown here is derived from an EMBL/GenBank/DDBJ whole genome shotgun (WGS) entry which is preliminary data.</text>
</comment>
<accession>A0ABD4T1I2</accession>
<name>A0ABD4T1I2_9CYAN</name>
<dbReference type="Proteomes" id="UP000031561">
    <property type="component" value="Unassembled WGS sequence"/>
</dbReference>
<evidence type="ECO:0000256" key="1">
    <source>
        <dbReference type="SAM" id="MobiDB-lite"/>
    </source>
</evidence>
<organism evidence="3 4">
    <name type="scientific">Lyngbya confervoides BDU141951</name>
    <dbReference type="NCBI Taxonomy" id="1574623"/>
    <lineage>
        <taxon>Bacteria</taxon>
        <taxon>Bacillati</taxon>
        <taxon>Cyanobacteriota</taxon>
        <taxon>Cyanophyceae</taxon>
        <taxon>Oscillatoriophycideae</taxon>
        <taxon>Oscillatoriales</taxon>
        <taxon>Microcoleaceae</taxon>
        <taxon>Lyngbya</taxon>
    </lineage>
</organism>
<evidence type="ECO:0000313" key="4">
    <source>
        <dbReference type="Proteomes" id="UP000031561"/>
    </source>
</evidence>
<protein>
    <recommendedName>
        <fullName evidence="5">MFS transporter</fullName>
    </recommendedName>
</protein>
<keyword evidence="2" id="KW-0812">Transmembrane</keyword>
<feature type="transmembrane region" description="Helical" evidence="2">
    <location>
        <begin position="675"/>
        <end position="699"/>
    </location>
</feature>